<dbReference type="EMBL" id="BMAV01007212">
    <property type="protein sequence ID" value="GFY49922.1"/>
    <property type="molecule type" value="Genomic_DNA"/>
</dbReference>
<reference evidence="1" key="1">
    <citation type="submission" date="2020-08" db="EMBL/GenBank/DDBJ databases">
        <title>Multicomponent nature underlies the extraordinary mechanical properties of spider dragline silk.</title>
        <authorList>
            <person name="Kono N."/>
            <person name="Nakamura H."/>
            <person name="Mori M."/>
            <person name="Yoshida Y."/>
            <person name="Ohtoshi R."/>
            <person name="Malay A.D."/>
            <person name="Moran D.A.P."/>
            <person name="Tomita M."/>
            <person name="Numata K."/>
            <person name="Arakawa K."/>
        </authorList>
    </citation>
    <scope>NUCLEOTIDE SEQUENCE</scope>
</reference>
<keyword evidence="2" id="KW-1185">Reference proteome</keyword>
<comment type="caution">
    <text evidence="1">The sequence shown here is derived from an EMBL/GenBank/DDBJ whole genome shotgun (WGS) entry which is preliminary data.</text>
</comment>
<name>A0A8X7C118_9ARAC</name>
<proteinExistence type="predicted"/>
<dbReference type="Proteomes" id="UP000886998">
    <property type="component" value="Unassembled WGS sequence"/>
</dbReference>
<organism evidence="1 2">
    <name type="scientific">Trichonephila inaurata madagascariensis</name>
    <dbReference type="NCBI Taxonomy" id="2747483"/>
    <lineage>
        <taxon>Eukaryota</taxon>
        <taxon>Metazoa</taxon>
        <taxon>Ecdysozoa</taxon>
        <taxon>Arthropoda</taxon>
        <taxon>Chelicerata</taxon>
        <taxon>Arachnida</taxon>
        <taxon>Araneae</taxon>
        <taxon>Araneomorphae</taxon>
        <taxon>Entelegynae</taxon>
        <taxon>Araneoidea</taxon>
        <taxon>Nephilidae</taxon>
        <taxon>Trichonephila</taxon>
        <taxon>Trichonephila inaurata</taxon>
    </lineage>
</organism>
<evidence type="ECO:0000313" key="1">
    <source>
        <dbReference type="EMBL" id="GFY49922.1"/>
    </source>
</evidence>
<gene>
    <name evidence="1" type="ORF">TNIN_390891</name>
</gene>
<sequence>MDKISEQGYPESRDAIFQNEKSSCAPDASSIDIQNSDMEIVKKPLQTPDPDVEKEIEEISCSAEDREETLAEQKFAQQIHIKDASQI</sequence>
<protein>
    <submittedName>
        <fullName evidence="1">Uncharacterized protein</fullName>
    </submittedName>
</protein>
<dbReference type="OrthoDB" id="10400712at2759"/>
<evidence type="ECO:0000313" key="2">
    <source>
        <dbReference type="Proteomes" id="UP000886998"/>
    </source>
</evidence>
<dbReference type="AlphaFoldDB" id="A0A8X7C118"/>
<accession>A0A8X7C118</accession>